<dbReference type="InterPro" id="IPR029044">
    <property type="entry name" value="Nucleotide-diphossugar_trans"/>
</dbReference>
<dbReference type="GO" id="GO:0008879">
    <property type="term" value="F:glucose-1-phosphate thymidylyltransferase activity"/>
    <property type="evidence" value="ECO:0007669"/>
    <property type="project" value="UniProtKB-EC"/>
</dbReference>
<comment type="caution">
    <text evidence="10">The sequence shown here is derived from an EMBL/GenBank/DDBJ whole genome shotgun (WGS) entry which is preliminary data.</text>
</comment>
<keyword evidence="6" id="KW-0479">Metal-binding</keyword>
<feature type="domain" description="Nucleotidyl transferase" evidence="9">
    <location>
        <begin position="19"/>
        <end position="253"/>
    </location>
</feature>
<evidence type="ECO:0000256" key="3">
    <source>
        <dbReference type="ARBA" id="ARBA00012461"/>
    </source>
</evidence>
<dbReference type="PANTHER" id="PTHR43532">
    <property type="entry name" value="GLUCOSE-1-PHOSPHATE THYMIDYLYLTRANSFERASE"/>
    <property type="match status" value="1"/>
</dbReference>
<comment type="similarity">
    <text evidence="2">Belongs to the glucose-1-phosphate thymidylyltransferase family.</text>
</comment>
<dbReference type="InterPro" id="IPR005835">
    <property type="entry name" value="NTP_transferase_dom"/>
</dbReference>
<dbReference type="AlphaFoldDB" id="A0A918TAQ3"/>
<dbReference type="InterPro" id="IPR005907">
    <property type="entry name" value="G1P_thy_trans_s"/>
</dbReference>
<dbReference type="PANTHER" id="PTHR43532:SF1">
    <property type="entry name" value="GLUCOSE-1-PHOSPHATE THYMIDYLYLTRANSFERASE 1"/>
    <property type="match status" value="1"/>
</dbReference>
<gene>
    <name evidence="10" type="ORF">GCM10007100_00380</name>
</gene>
<accession>A0A918TAQ3</accession>
<keyword evidence="7" id="KW-0460">Magnesium</keyword>
<dbReference type="Pfam" id="PF00483">
    <property type="entry name" value="NTP_transferase"/>
    <property type="match status" value="1"/>
</dbReference>
<evidence type="ECO:0000256" key="2">
    <source>
        <dbReference type="ARBA" id="ARBA00010480"/>
    </source>
</evidence>
<protein>
    <recommendedName>
        <fullName evidence="3">glucose-1-phosphate thymidylyltransferase</fullName>
        <ecNumber evidence="3">2.7.7.24</ecNumber>
    </recommendedName>
</protein>
<evidence type="ECO:0000256" key="7">
    <source>
        <dbReference type="ARBA" id="ARBA00022842"/>
    </source>
</evidence>
<comment type="cofactor">
    <cofactor evidence="1">
        <name>Mg(2+)</name>
        <dbReference type="ChEBI" id="CHEBI:18420"/>
    </cofactor>
</comment>
<evidence type="ECO:0000313" key="10">
    <source>
        <dbReference type="EMBL" id="GHC40022.1"/>
    </source>
</evidence>
<sequence>MRSELHSSWYLFSETMISKGVILAGGQGTRLDPLTRVVSKQLLPVYDKPMIFYPLALLMRCGIREVLLVTSRDWLPSYRRLLGDGAALGMTIDYAIQENPVGVPDGLVVARDWLAGEGCCFILGDNLFFGNLDPLRQAMSLTGGACIFAVPTREPQRFGIVELGPEGKVLSVEEKPVEPKSDLAIPGVYLFDGSAAWRAGSLQPSSRGETEICDLMESYRREGLLECRRLGRGFVWLDAGTVEGLLEAGNFVATMAHRTGFEVACLEEIAWREGWLTDAELASLAKKQVSKVRREYLEGLLQP</sequence>
<evidence type="ECO:0000256" key="6">
    <source>
        <dbReference type="ARBA" id="ARBA00022723"/>
    </source>
</evidence>
<proteinExistence type="inferred from homology"/>
<evidence type="ECO:0000256" key="1">
    <source>
        <dbReference type="ARBA" id="ARBA00001946"/>
    </source>
</evidence>
<reference evidence="10" key="2">
    <citation type="submission" date="2020-09" db="EMBL/GenBank/DDBJ databases">
        <authorList>
            <person name="Sun Q."/>
            <person name="Kim S."/>
        </authorList>
    </citation>
    <scope>NUCLEOTIDE SEQUENCE</scope>
    <source>
        <strain evidence="10">KCTC 12988</strain>
    </source>
</reference>
<keyword evidence="11" id="KW-1185">Reference proteome</keyword>
<dbReference type="EC" id="2.7.7.24" evidence="3"/>
<evidence type="ECO:0000259" key="9">
    <source>
        <dbReference type="Pfam" id="PF00483"/>
    </source>
</evidence>
<comment type="catalytic activity">
    <reaction evidence="8">
        <text>dTTP + alpha-D-glucose 1-phosphate + H(+) = dTDP-alpha-D-glucose + diphosphate</text>
        <dbReference type="Rhea" id="RHEA:15225"/>
        <dbReference type="ChEBI" id="CHEBI:15378"/>
        <dbReference type="ChEBI" id="CHEBI:33019"/>
        <dbReference type="ChEBI" id="CHEBI:37568"/>
        <dbReference type="ChEBI" id="CHEBI:57477"/>
        <dbReference type="ChEBI" id="CHEBI:58601"/>
        <dbReference type="EC" id="2.7.7.24"/>
    </reaction>
</comment>
<dbReference type="EMBL" id="BMXI01000001">
    <property type="protein sequence ID" value="GHC40022.1"/>
    <property type="molecule type" value="Genomic_DNA"/>
</dbReference>
<organism evidence="10 11">
    <name type="scientific">Roseibacillus persicicus</name>
    <dbReference type="NCBI Taxonomy" id="454148"/>
    <lineage>
        <taxon>Bacteria</taxon>
        <taxon>Pseudomonadati</taxon>
        <taxon>Verrucomicrobiota</taxon>
        <taxon>Verrucomicrobiia</taxon>
        <taxon>Verrucomicrobiales</taxon>
        <taxon>Verrucomicrobiaceae</taxon>
        <taxon>Roseibacillus</taxon>
    </lineage>
</organism>
<evidence type="ECO:0000256" key="5">
    <source>
        <dbReference type="ARBA" id="ARBA00022695"/>
    </source>
</evidence>
<dbReference type="SUPFAM" id="SSF53448">
    <property type="entry name" value="Nucleotide-diphospho-sugar transferases"/>
    <property type="match status" value="1"/>
</dbReference>
<keyword evidence="5" id="KW-0548">Nucleotidyltransferase</keyword>
<evidence type="ECO:0000313" key="11">
    <source>
        <dbReference type="Proteomes" id="UP000644507"/>
    </source>
</evidence>
<dbReference type="Gene3D" id="3.90.550.10">
    <property type="entry name" value="Spore Coat Polysaccharide Biosynthesis Protein SpsA, Chain A"/>
    <property type="match status" value="1"/>
</dbReference>
<dbReference type="GO" id="GO:0046872">
    <property type="term" value="F:metal ion binding"/>
    <property type="evidence" value="ECO:0007669"/>
    <property type="project" value="UniProtKB-KW"/>
</dbReference>
<evidence type="ECO:0000256" key="4">
    <source>
        <dbReference type="ARBA" id="ARBA00022679"/>
    </source>
</evidence>
<reference evidence="10" key="1">
    <citation type="journal article" date="2014" name="Int. J. Syst. Evol. Microbiol.">
        <title>Complete genome sequence of Corynebacterium casei LMG S-19264T (=DSM 44701T), isolated from a smear-ripened cheese.</title>
        <authorList>
            <consortium name="US DOE Joint Genome Institute (JGI-PGF)"/>
            <person name="Walter F."/>
            <person name="Albersmeier A."/>
            <person name="Kalinowski J."/>
            <person name="Ruckert C."/>
        </authorList>
    </citation>
    <scope>NUCLEOTIDE SEQUENCE</scope>
    <source>
        <strain evidence="10">KCTC 12988</strain>
    </source>
</reference>
<dbReference type="Proteomes" id="UP000644507">
    <property type="component" value="Unassembled WGS sequence"/>
</dbReference>
<keyword evidence="4" id="KW-0808">Transferase</keyword>
<name>A0A918TAQ3_9BACT</name>
<evidence type="ECO:0000256" key="8">
    <source>
        <dbReference type="ARBA" id="ARBA00049336"/>
    </source>
</evidence>